<sequence length="292" mass="32177">MSATEFSLRQRPSKPSEAEPPARPPQGKSSGNTITYEESFREVPWQTDNRYIRKGYRRRLQDVKSVLFSLIGYWHNETVNIHSHLWGAVAYLALLPLHFSTHITGIDVALKHLPAWTPTAFHFGETISSKATNINAIQSTKLLTPRPQTLVDTLALSIFLCSAVGCLTLSGYFHLVQCTSKERCDSAHRGDYIGIVILIVGSFWPSLYYGFREDPILQAGYIALVTGFGIAAAYTVLTPGRATPAQIWHRTLTFIALGLSAVLPIGHLVIQKGWDWAMREGGLGGLAAGGAW</sequence>
<reference evidence="1" key="1">
    <citation type="submission" date="2023-04" db="EMBL/GenBank/DDBJ databases">
        <title>Draft Genome sequencing of Naganishia species isolated from polar environments using Oxford Nanopore Technology.</title>
        <authorList>
            <person name="Leo P."/>
            <person name="Venkateswaran K."/>
        </authorList>
    </citation>
    <scope>NUCLEOTIDE SEQUENCE</scope>
    <source>
        <strain evidence="1">DBVPG 5303</strain>
    </source>
</reference>
<evidence type="ECO:0000313" key="1">
    <source>
        <dbReference type="EMBL" id="KAJ9124700.1"/>
    </source>
</evidence>
<comment type="caution">
    <text evidence="1">The sequence shown here is derived from an EMBL/GenBank/DDBJ whole genome shotgun (WGS) entry which is preliminary data.</text>
</comment>
<keyword evidence="2" id="KW-1185">Reference proteome</keyword>
<evidence type="ECO:0000313" key="2">
    <source>
        <dbReference type="Proteomes" id="UP001234202"/>
    </source>
</evidence>
<protein>
    <submittedName>
        <fullName evidence="1">Uncharacterized protein</fullName>
    </submittedName>
</protein>
<organism evidence="1 2">
    <name type="scientific">Naganishia onofrii</name>
    <dbReference type="NCBI Taxonomy" id="1851511"/>
    <lineage>
        <taxon>Eukaryota</taxon>
        <taxon>Fungi</taxon>
        <taxon>Dikarya</taxon>
        <taxon>Basidiomycota</taxon>
        <taxon>Agaricomycotina</taxon>
        <taxon>Tremellomycetes</taxon>
        <taxon>Filobasidiales</taxon>
        <taxon>Filobasidiaceae</taxon>
        <taxon>Naganishia</taxon>
    </lineage>
</organism>
<name>A0ACC2XM53_9TREE</name>
<gene>
    <name evidence="1" type="ORF">QFC24_003067</name>
</gene>
<accession>A0ACC2XM53</accession>
<proteinExistence type="predicted"/>
<dbReference type="Proteomes" id="UP001234202">
    <property type="component" value="Unassembled WGS sequence"/>
</dbReference>
<dbReference type="EMBL" id="JASBWV010000009">
    <property type="protein sequence ID" value="KAJ9124700.1"/>
    <property type="molecule type" value="Genomic_DNA"/>
</dbReference>